<dbReference type="Proteomes" id="UP000434342">
    <property type="component" value="Unassembled WGS sequence"/>
</dbReference>
<evidence type="ECO:0000256" key="1">
    <source>
        <dbReference type="SAM" id="MobiDB-lite"/>
    </source>
</evidence>
<evidence type="ECO:0000313" key="3">
    <source>
        <dbReference type="EMBL" id="MST60565.1"/>
    </source>
</evidence>
<dbReference type="EMBL" id="VUND01000002">
    <property type="protein sequence ID" value="MST60565.1"/>
    <property type="molecule type" value="Genomic_DNA"/>
</dbReference>
<feature type="compositionally biased region" description="Pro residues" evidence="1">
    <location>
        <begin position="302"/>
        <end position="318"/>
    </location>
</feature>
<feature type="domain" description="DUF3825" evidence="2">
    <location>
        <begin position="560"/>
        <end position="836"/>
    </location>
</feature>
<feature type="compositionally biased region" description="Low complexity" evidence="1">
    <location>
        <begin position="274"/>
        <end position="289"/>
    </location>
</feature>
<protein>
    <submittedName>
        <fullName evidence="3">DUF3825 domain-containing protein</fullName>
    </submittedName>
</protein>
<dbReference type="PROSITE" id="PS51257">
    <property type="entry name" value="PROKAR_LIPOPROTEIN"/>
    <property type="match status" value="1"/>
</dbReference>
<evidence type="ECO:0000313" key="4">
    <source>
        <dbReference type="Proteomes" id="UP000434342"/>
    </source>
</evidence>
<name>A0A6N7WUQ8_9ACTN</name>
<gene>
    <name evidence="3" type="ORF">FYJ69_06530</name>
</gene>
<comment type="caution">
    <text evidence="3">The sequence shown here is derived from an EMBL/GenBank/DDBJ whole genome shotgun (WGS) entry which is preliminary data.</text>
</comment>
<proteinExistence type="predicted"/>
<accession>A0A6N7WUQ8</accession>
<evidence type="ECO:0000259" key="2">
    <source>
        <dbReference type="Pfam" id="PF12873"/>
    </source>
</evidence>
<feature type="region of interest" description="Disordered" evidence="1">
    <location>
        <begin position="162"/>
        <end position="346"/>
    </location>
</feature>
<organism evidence="3 4">
    <name type="scientific">Parafannyhessea umbonata</name>
    <dbReference type="NCBI Taxonomy" id="604330"/>
    <lineage>
        <taxon>Bacteria</taxon>
        <taxon>Bacillati</taxon>
        <taxon>Actinomycetota</taxon>
        <taxon>Coriobacteriia</taxon>
        <taxon>Coriobacteriales</taxon>
        <taxon>Atopobiaceae</taxon>
        <taxon>Parafannyhessea</taxon>
    </lineage>
</organism>
<feature type="compositionally biased region" description="Low complexity" evidence="1">
    <location>
        <begin position="319"/>
        <end position="346"/>
    </location>
</feature>
<dbReference type="AlphaFoldDB" id="A0A6N7WUQ8"/>
<sequence length="844" mass="89527">MSARTMPHAAVAHAGGAVSCGTGRRACRRDRMPTANARTRRPRHKRTTALSKYTNRAGTRSPAKTIGRSATMSRITAGNRLYLYRLFKNQIGTGKQERIQRFEEVLAADDIAPDDLDCKDVTELLGALDDMVKLTVFKKGRTYATLLASPELDAALAAAEAPSAQKKAVQNGKSWKRKKSAKVAKPAKPRHKKPKPAPKAAPEPAAKADSQPAKDPAKPAGEKDEAPQSQHASAAEGEATPAEASPTEATPSKATPATAAPDHEGIRLTITYDPTTEADAAAATPQAEPMPEPKPEAAPQAEPEPQPAPAAAPEPAPTTQPAAGEKSPDAAAEAAPEPKAAPVVENAPSISLTITYDPAQDEEQAPEGSLPAEGSFSFEEQRPAVPARPVPQARDVATQPEGPALSAQSDLPQTISLDVHCKDEFLRALYQMLPLDVDVMGVLDEDWSVARSTALLTGTRSRVTFPLRYLHEDDGTPVTITLKRSAKASAGKRWSISCIDGDDGTGAMHEPVGIEGLPTVDEGAWSELSGPSHDTAATSPIRELARFAMVGSWESYLGALATMAAPEHWDFPGEGVGKPSRYGILREYLCVTFHRAQAQGLVAQAADGSLAAFDTGLFTPFGQDIYACFTPNRGDIRWKSAGFCVAGSGELGGELVAKLDPLPRPVSYLRDLGDVTPDTSRLAVLDTDAILTHRLGVLPRAFLEDELQASPTARDLLAKAVAQEGAPAGEKDLALLARAIKSDPGLYRRLGRALDEALALTLCRVRASYRIAAPAYDPATDFVRLLLPLCLVSDSQADCALVLAPQPSGNYQGVTIMSLDRARVCARVISAEQPAWLGRAAAQQ</sequence>
<feature type="compositionally biased region" description="Basic and acidic residues" evidence="1">
    <location>
        <begin position="215"/>
        <end position="226"/>
    </location>
</feature>
<feature type="compositionally biased region" description="Low complexity" evidence="1">
    <location>
        <begin position="232"/>
        <end position="260"/>
    </location>
</feature>
<feature type="compositionally biased region" description="Basic residues" evidence="1">
    <location>
        <begin position="174"/>
        <end position="196"/>
    </location>
</feature>
<dbReference type="InterPro" id="IPR024437">
    <property type="entry name" value="DUF3825"/>
</dbReference>
<feature type="compositionally biased region" description="Low complexity" evidence="1">
    <location>
        <begin position="198"/>
        <end position="208"/>
    </location>
</feature>
<reference evidence="3 4" key="1">
    <citation type="submission" date="2019-08" db="EMBL/GenBank/DDBJ databases">
        <title>In-depth cultivation of the pig gut microbiome towards novel bacterial diversity and tailored functional studies.</title>
        <authorList>
            <person name="Wylensek D."/>
            <person name="Hitch T.C.A."/>
            <person name="Clavel T."/>
        </authorList>
    </citation>
    <scope>NUCLEOTIDE SEQUENCE [LARGE SCALE GENOMIC DNA]</scope>
    <source>
        <strain evidence="3 4">WB01_CNA04</strain>
    </source>
</reference>
<dbReference type="Pfam" id="PF12873">
    <property type="entry name" value="DUF3825"/>
    <property type="match status" value="1"/>
</dbReference>